<proteinExistence type="predicted"/>
<dbReference type="EMBL" id="CM055098">
    <property type="protein sequence ID" value="KAJ7548448.1"/>
    <property type="molecule type" value="Genomic_DNA"/>
</dbReference>
<accession>A0ACC2D2F9</accession>
<organism evidence="1 2">
    <name type="scientific">Diphasiastrum complanatum</name>
    <name type="common">Issler's clubmoss</name>
    <name type="synonym">Lycopodium complanatum</name>
    <dbReference type="NCBI Taxonomy" id="34168"/>
    <lineage>
        <taxon>Eukaryota</taxon>
        <taxon>Viridiplantae</taxon>
        <taxon>Streptophyta</taxon>
        <taxon>Embryophyta</taxon>
        <taxon>Tracheophyta</taxon>
        <taxon>Lycopodiopsida</taxon>
        <taxon>Lycopodiales</taxon>
        <taxon>Lycopodiaceae</taxon>
        <taxon>Lycopodioideae</taxon>
        <taxon>Diphasiastrum</taxon>
    </lineage>
</organism>
<sequence>MAESGKSRSFAPSEEEIGQLSGWTTANTSCPHVDQLGSLSDKLPMVDTPCISCGEQLENWVCLTCYDVLCSRYVNAHMAEHSTEKGHPLALSFSDLSVWCFSCDAYIDAQVVNELRPSFEVTYLKKFGVEAPKRSEGESAAKE</sequence>
<comment type="caution">
    <text evidence="1">The sequence shown here is derived from an EMBL/GenBank/DDBJ whole genome shotgun (WGS) entry which is preliminary data.</text>
</comment>
<protein>
    <submittedName>
        <fullName evidence="1">Uncharacterized protein</fullName>
    </submittedName>
</protein>
<dbReference type="Proteomes" id="UP001162992">
    <property type="component" value="Chromosome 7"/>
</dbReference>
<reference evidence="2" key="1">
    <citation type="journal article" date="2024" name="Proc. Natl. Acad. Sci. U.S.A.">
        <title>Extraordinary preservation of gene collinearity over three hundred million years revealed in homosporous lycophytes.</title>
        <authorList>
            <person name="Li C."/>
            <person name="Wickell D."/>
            <person name="Kuo L.Y."/>
            <person name="Chen X."/>
            <person name="Nie B."/>
            <person name="Liao X."/>
            <person name="Peng D."/>
            <person name="Ji J."/>
            <person name="Jenkins J."/>
            <person name="Williams M."/>
            <person name="Shu S."/>
            <person name="Plott C."/>
            <person name="Barry K."/>
            <person name="Rajasekar S."/>
            <person name="Grimwood J."/>
            <person name="Han X."/>
            <person name="Sun S."/>
            <person name="Hou Z."/>
            <person name="He W."/>
            <person name="Dai G."/>
            <person name="Sun C."/>
            <person name="Schmutz J."/>
            <person name="Leebens-Mack J.H."/>
            <person name="Li F.W."/>
            <person name="Wang L."/>
        </authorList>
    </citation>
    <scope>NUCLEOTIDE SEQUENCE [LARGE SCALE GENOMIC DNA]</scope>
    <source>
        <strain evidence="2">cv. PW_Plant_1</strain>
    </source>
</reference>
<gene>
    <name evidence="1" type="ORF">O6H91_07G012600</name>
</gene>
<evidence type="ECO:0000313" key="2">
    <source>
        <dbReference type="Proteomes" id="UP001162992"/>
    </source>
</evidence>
<evidence type="ECO:0000313" key="1">
    <source>
        <dbReference type="EMBL" id="KAJ7548448.1"/>
    </source>
</evidence>
<keyword evidence="2" id="KW-1185">Reference proteome</keyword>
<name>A0ACC2D2F9_DIPCM</name>